<keyword evidence="8" id="KW-0479">Metal-binding</keyword>
<evidence type="ECO:0000256" key="7">
    <source>
        <dbReference type="ARBA" id="ARBA00022722"/>
    </source>
</evidence>
<keyword evidence="7" id="KW-0540">Nuclease</keyword>
<dbReference type="Pfam" id="PF00075">
    <property type="entry name" value="RNase_H"/>
    <property type="match status" value="1"/>
</dbReference>
<dbReference type="InterPro" id="IPR002156">
    <property type="entry name" value="RNaseH_domain"/>
</dbReference>
<dbReference type="Gene3D" id="3.30.420.10">
    <property type="entry name" value="Ribonuclease H-like superfamily/Ribonuclease H"/>
    <property type="match status" value="1"/>
</dbReference>
<sequence>MPKRKYYAVKKGRVPGIYFSWEDCKKQIEGYSGAIYKSFQTIEEASDFIEGANSITKQKKEKAIIFTECLSSEDTMIAYVDGSYNVDTKEFSYGMVILYEGKELTFASKVDNQSLASMRNVAGEIKGAEMAMRYAIEKGCKKLIIYHDYEGIARWCLGDWKTNKEGTKAYKDYYDSIKDKLSVSFQKVKGHSGDKYNDMADELAKSAIF</sequence>
<evidence type="ECO:0000256" key="9">
    <source>
        <dbReference type="ARBA" id="ARBA00022759"/>
    </source>
</evidence>
<feature type="domain" description="RNase H type-1" evidence="12">
    <location>
        <begin position="72"/>
        <end position="209"/>
    </location>
</feature>
<keyword evidence="11" id="KW-0460">Magnesium</keyword>
<keyword evidence="9" id="KW-0255">Endonuclease</keyword>
<dbReference type="CDD" id="cd09277">
    <property type="entry name" value="RNase_HI_bacteria_like"/>
    <property type="match status" value="1"/>
</dbReference>
<dbReference type="InterPro" id="IPR050092">
    <property type="entry name" value="RNase_H"/>
</dbReference>
<dbReference type="AlphaFoldDB" id="A0A9D9HZ42"/>
<keyword evidence="10" id="KW-0378">Hydrolase</keyword>
<comment type="catalytic activity">
    <reaction evidence="1">
        <text>Endonucleolytic cleavage to 5'-phosphomonoester.</text>
        <dbReference type="EC" id="3.1.26.4"/>
    </reaction>
</comment>
<dbReference type="GO" id="GO:0046872">
    <property type="term" value="F:metal ion binding"/>
    <property type="evidence" value="ECO:0007669"/>
    <property type="project" value="UniProtKB-KW"/>
</dbReference>
<dbReference type="Gene3D" id="3.40.970.10">
    <property type="entry name" value="Ribonuclease H1, N-terminal domain"/>
    <property type="match status" value="1"/>
</dbReference>
<evidence type="ECO:0000256" key="4">
    <source>
        <dbReference type="ARBA" id="ARBA00005300"/>
    </source>
</evidence>
<dbReference type="InterPro" id="IPR012337">
    <property type="entry name" value="RNaseH-like_sf"/>
</dbReference>
<dbReference type="EC" id="3.1.26.4" evidence="5"/>
<dbReference type="FunFam" id="3.40.970.10:FF:000002">
    <property type="entry name" value="Ribonuclease H"/>
    <property type="match status" value="1"/>
</dbReference>
<name>A0A9D9HZ42_9FIRM</name>
<dbReference type="GO" id="GO:0004523">
    <property type="term" value="F:RNA-DNA hybrid ribonuclease activity"/>
    <property type="evidence" value="ECO:0007669"/>
    <property type="project" value="UniProtKB-EC"/>
</dbReference>
<dbReference type="PROSITE" id="PS50879">
    <property type="entry name" value="RNASE_H_1"/>
    <property type="match status" value="1"/>
</dbReference>
<dbReference type="EMBL" id="JADIML010000083">
    <property type="protein sequence ID" value="MBO8462870.1"/>
    <property type="molecule type" value="Genomic_DNA"/>
</dbReference>
<protein>
    <recommendedName>
        <fullName evidence="6">Ribonuclease H</fullName>
        <ecNumber evidence="5">3.1.26.4</ecNumber>
    </recommendedName>
</protein>
<dbReference type="Proteomes" id="UP000823618">
    <property type="component" value="Unassembled WGS sequence"/>
</dbReference>
<dbReference type="InterPro" id="IPR009027">
    <property type="entry name" value="Ribosomal_bL9/RNase_H1_N"/>
</dbReference>
<dbReference type="GO" id="GO:0003676">
    <property type="term" value="F:nucleic acid binding"/>
    <property type="evidence" value="ECO:0007669"/>
    <property type="project" value="InterPro"/>
</dbReference>
<comment type="function">
    <text evidence="3">Endonuclease that specifically degrades the RNA of RNA-DNA hybrids.</text>
</comment>
<evidence type="ECO:0000256" key="11">
    <source>
        <dbReference type="ARBA" id="ARBA00022842"/>
    </source>
</evidence>
<comment type="cofactor">
    <cofactor evidence="2">
        <name>Mg(2+)</name>
        <dbReference type="ChEBI" id="CHEBI:18420"/>
    </cofactor>
</comment>
<dbReference type="InterPro" id="IPR011320">
    <property type="entry name" value="RNase_H1_N"/>
</dbReference>
<dbReference type="Pfam" id="PF01693">
    <property type="entry name" value="Cauli_VI"/>
    <property type="match status" value="1"/>
</dbReference>
<evidence type="ECO:0000256" key="5">
    <source>
        <dbReference type="ARBA" id="ARBA00012180"/>
    </source>
</evidence>
<dbReference type="InterPro" id="IPR036397">
    <property type="entry name" value="RNaseH_sf"/>
</dbReference>
<comment type="similarity">
    <text evidence="4">Belongs to the RNase H family.</text>
</comment>
<dbReference type="SUPFAM" id="SSF55658">
    <property type="entry name" value="L9 N-domain-like"/>
    <property type="match status" value="1"/>
</dbReference>
<comment type="caution">
    <text evidence="13">The sequence shown here is derived from an EMBL/GenBank/DDBJ whole genome shotgun (WGS) entry which is preliminary data.</text>
</comment>
<dbReference type="PANTHER" id="PTHR10642">
    <property type="entry name" value="RIBONUCLEASE H1"/>
    <property type="match status" value="1"/>
</dbReference>
<evidence type="ECO:0000256" key="10">
    <source>
        <dbReference type="ARBA" id="ARBA00022801"/>
    </source>
</evidence>
<accession>A0A9D9HZ42</accession>
<evidence type="ECO:0000313" key="13">
    <source>
        <dbReference type="EMBL" id="MBO8462870.1"/>
    </source>
</evidence>
<dbReference type="GO" id="GO:0043137">
    <property type="term" value="P:DNA replication, removal of RNA primer"/>
    <property type="evidence" value="ECO:0007669"/>
    <property type="project" value="TreeGrafter"/>
</dbReference>
<reference evidence="13" key="1">
    <citation type="submission" date="2020-10" db="EMBL/GenBank/DDBJ databases">
        <authorList>
            <person name="Gilroy R."/>
        </authorList>
    </citation>
    <scope>NUCLEOTIDE SEQUENCE</scope>
    <source>
        <strain evidence="13">E3-2379</strain>
    </source>
</reference>
<evidence type="ECO:0000256" key="1">
    <source>
        <dbReference type="ARBA" id="ARBA00000077"/>
    </source>
</evidence>
<evidence type="ECO:0000313" key="14">
    <source>
        <dbReference type="Proteomes" id="UP000823618"/>
    </source>
</evidence>
<reference evidence="13" key="2">
    <citation type="journal article" date="2021" name="PeerJ">
        <title>Extensive microbial diversity within the chicken gut microbiome revealed by metagenomics and culture.</title>
        <authorList>
            <person name="Gilroy R."/>
            <person name="Ravi A."/>
            <person name="Getino M."/>
            <person name="Pursley I."/>
            <person name="Horton D.L."/>
            <person name="Alikhan N.F."/>
            <person name="Baker D."/>
            <person name="Gharbi K."/>
            <person name="Hall N."/>
            <person name="Watson M."/>
            <person name="Adriaenssens E.M."/>
            <person name="Foster-Nyarko E."/>
            <person name="Jarju S."/>
            <person name="Secka A."/>
            <person name="Antonio M."/>
            <person name="Oren A."/>
            <person name="Chaudhuri R.R."/>
            <person name="La Ragione R."/>
            <person name="Hildebrand F."/>
            <person name="Pallen M.J."/>
        </authorList>
    </citation>
    <scope>NUCLEOTIDE SEQUENCE</scope>
    <source>
        <strain evidence="13">E3-2379</strain>
    </source>
</reference>
<dbReference type="PANTHER" id="PTHR10642:SF26">
    <property type="entry name" value="RIBONUCLEASE H1"/>
    <property type="match status" value="1"/>
</dbReference>
<evidence type="ECO:0000256" key="6">
    <source>
        <dbReference type="ARBA" id="ARBA00017721"/>
    </source>
</evidence>
<evidence type="ECO:0000256" key="3">
    <source>
        <dbReference type="ARBA" id="ARBA00004065"/>
    </source>
</evidence>
<evidence type="ECO:0000256" key="8">
    <source>
        <dbReference type="ARBA" id="ARBA00022723"/>
    </source>
</evidence>
<dbReference type="InterPro" id="IPR037056">
    <property type="entry name" value="RNase_H1_N_sf"/>
</dbReference>
<gene>
    <name evidence="13" type="ORF">IAC13_02935</name>
</gene>
<dbReference type="SUPFAM" id="SSF53098">
    <property type="entry name" value="Ribonuclease H-like"/>
    <property type="match status" value="1"/>
</dbReference>
<evidence type="ECO:0000256" key="2">
    <source>
        <dbReference type="ARBA" id="ARBA00001946"/>
    </source>
</evidence>
<proteinExistence type="inferred from homology"/>
<evidence type="ECO:0000259" key="12">
    <source>
        <dbReference type="PROSITE" id="PS50879"/>
    </source>
</evidence>
<organism evidence="13 14">
    <name type="scientific">Candidatus Scybalomonas excrementavium</name>
    <dbReference type="NCBI Taxonomy" id="2840943"/>
    <lineage>
        <taxon>Bacteria</taxon>
        <taxon>Bacillati</taxon>
        <taxon>Bacillota</taxon>
        <taxon>Clostridia</taxon>
        <taxon>Lachnospirales</taxon>
        <taxon>Lachnospiraceae</taxon>
        <taxon>Lachnospiraceae incertae sedis</taxon>
        <taxon>Candidatus Scybalomonas</taxon>
    </lineage>
</organism>